<dbReference type="AlphaFoldDB" id="A0A218NML0"/>
<reference evidence="1 2" key="1">
    <citation type="journal article" date="2017" name="Nat. Commun.">
        <title>'ARMAN' archaea depend on association with euryarchaeal host in culture and in situ.</title>
        <authorList>
            <person name="Golyshina O."/>
            <person name="Toshchakov S."/>
            <person name="Makarova K."/>
            <person name="Gavrilov S."/>
            <person name="Korzhenkov A."/>
            <person name="La Cono V."/>
            <person name="Arcadi E."/>
            <person name="Nechitaylo T."/>
            <person name="Ferrer M."/>
            <person name="Kublanov I."/>
            <person name="Wolf Y."/>
            <person name="Yakimov M."/>
            <person name="Golyshin P."/>
            <person name="Slesarev A."/>
            <person name="Kozyavkin S."/>
        </authorList>
    </citation>
    <scope>NUCLEOTIDE SEQUENCE [LARGE SCALE GENOMIC DNA]</scope>
    <source>
        <strain evidence="1 2">Mia14</strain>
    </source>
</reference>
<organism evidence="1 2">
    <name type="scientific">Candidatus Mancarchaeum acidiphilum</name>
    <dbReference type="NCBI Taxonomy" id="1920749"/>
    <lineage>
        <taxon>Archaea</taxon>
        <taxon>Candidatus Micrarchaeota</taxon>
        <taxon>Candidatus Mancarchaeum</taxon>
    </lineage>
</organism>
<dbReference type="EMBL" id="CP019964">
    <property type="protein sequence ID" value="ASI13691.1"/>
    <property type="molecule type" value="Genomic_DNA"/>
</dbReference>
<accession>A0A218NML0</accession>
<keyword evidence="2" id="KW-1185">Reference proteome</keyword>
<proteinExistence type="predicted"/>
<protein>
    <submittedName>
        <fullName evidence="1">Uncharacterized protein</fullName>
    </submittedName>
</protein>
<dbReference type="Proteomes" id="UP000197679">
    <property type="component" value="Chromosome"/>
</dbReference>
<name>A0A218NML0_9ARCH</name>
<evidence type="ECO:0000313" key="1">
    <source>
        <dbReference type="EMBL" id="ASI13691.1"/>
    </source>
</evidence>
<gene>
    <name evidence="1" type="ORF">Mia14_0369</name>
</gene>
<sequence>MIGNTMTKDYNNRDNETLTSKDSYINLRTTVRKAYEERNKVELNKQLAERTKVYLKAKSIAEDLGKTDYIGSLPKGLFLRGTKYKSYRTDDFEIKLDTSTYEITIKDSRSKIVFEGKGLSAMETDFYKPSVKLNKFLSKAMESANLIRLKKQLKY</sequence>
<evidence type="ECO:0000313" key="2">
    <source>
        <dbReference type="Proteomes" id="UP000197679"/>
    </source>
</evidence>
<dbReference type="KEGG" id="marh:Mia14_0369"/>
<dbReference type="GeneID" id="33313926"/>
<dbReference type="RefSeq" id="WP_088819856.1">
    <property type="nucleotide sequence ID" value="NZ_CP019964.1"/>
</dbReference>